<dbReference type="Pfam" id="PF18199">
    <property type="entry name" value="Dynein_C"/>
    <property type="match status" value="1"/>
</dbReference>
<dbReference type="GO" id="GO:0051959">
    <property type="term" value="F:dynein light intermediate chain binding"/>
    <property type="evidence" value="ECO:0007669"/>
    <property type="project" value="InterPro"/>
</dbReference>
<dbReference type="GO" id="GO:0045505">
    <property type="term" value="F:dynein intermediate chain binding"/>
    <property type="evidence" value="ECO:0007669"/>
    <property type="project" value="InterPro"/>
</dbReference>
<protein>
    <submittedName>
        <fullName evidence="2">Dynein heavy chain 14 axonemal</fullName>
    </submittedName>
</protein>
<evidence type="ECO:0000259" key="1">
    <source>
        <dbReference type="Pfam" id="PF18199"/>
    </source>
</evidence>
<name>A0AAW1CC16_CROAD</name>
<dbReference type="InterPro" id="IPR041228">
    <property type="entry name" value="Dynein_C"/>
</dbReference>
<dbReference type="EMBL" id="JAOTOJ010000001">
    <property type="protein sequence ID" value="KAK9411974.1"/>
    <property type="molecule type" value="Genomic_DNA"/>
</dbReference>
<dbReference type="Proteomes" id="UP001474421">
    <property type="component" value="Unassembled WGS sequence"/>
</dbReference>
<proteinExistence type="predicted"/>
<evidence type="ECO:0000313" key="3">
    <source>
        <dbReference type="Proteomes" id="UP001474421"/>
    </source>
</evidence>
<dbReference type="GO" id="GO:0007018">
    <property type="term" value="P:microtubule-based movement"/>
    <property type="evidence" value="ECO:0007669"/>
    <property type="project" value="InterPro"/>
</dbReference>
<reference evidence="2 3" key="1">
    <citation type="journal article" date="2024" name="Proc. Natl. Acad. Sci. U.S.A.">
        <title>The genetic regulatory architecture and epigenomic basis for age-related changes in rattlesnake venom.</title>
        <authorList>
            <person name="Hogan M.P."/>
            <person name="Holding M.L."/>
            <person name="Nystrom G.S."/>
            <person name="Colston T.J."/>
            <person name="Bartlett D.A."/>
            <person name="Mason A.J."/>
            <person name="Ellsworth S.A."/>
            <person name="Rautsaw R.M."/>
            <person name="Lawrence K.C."/>
            <person name="Strickland J.L."/>
            <person name="He B."/>
            <person name="Fraser P."/>
            <person name="Margres M.J."/>
            <person name="Gilbert D.M."/>
            <person name="Gibbs H.L."/>
            <person name="Parkinson C.L."/>
            <person name="Rokyta D.R."/>
        </authorList>
    </citation>
    <scope>NUCLEOTIDE SEQUENCE [LARGE SCALE GENOMIC DNA]</scope>
    <source>
        <strain evidence="2">DRR0105</strain>
    </source>
</reference>
<dbReference type="Gene3D" id="1.20.1270.280">
    <property type="match status" value="1"/>
</dbReference>
<evidence type="ECO:0000313" key="2">
    <source>
        <dbReference type="EMBL" id="KAK9411974.1"/>
    </source>
</evidence>
<keyword evidence="3" id="KW-1185">Reference proteome</keyword>
<sequence>MSDRMGQDEIVLEIASDILIKLPLTVENMGGASNNEHVSTEIITLRSFMSGPIWAALAKATEDFYSITNSPLLPVLRQEIDHCNNLLYLIIQSLQELQQGIKGKIIFTKRLEDLYNSILKGRVADLWEQSSFKTNKPLGSWIDDLIIQVNFFAMWADRIITFMQARFNDLLVLQRQSKIPLHLGEYPDFHASYQGHPSYFWLPGFFFPHGFLIAVCQNYARLNKVTVDSLSFTHKVLPLTQDEELSFNRKENILNKAFKEDSQYETGTSNFYHKV</sequence>
<gene>
    <name evidence="2" type="ORF">NXF25_003149</name>
</gene>
<organism evidence="2 3">
    <name type="scientific">Crotalus adamanteus</name>
    <name type="common">Eastern diamondback rattlesnake</name>
    <dbReference type="NCBI Taxonomy" id="8729"/>
    <lineage>
        <taxon>Eukaryota</taxon>
        <taxon>Metazoa</taxon>
        <taxon>Chordata</taxon>
        <taxon>Craniata</taxon>
        <taxon>Vertebrata</taxon>
        <taxon>Euteleostomi</taxon>
        <taxon>Lepidosauria</taxon>
        <taxon>Squamata</taxon>
        <taxon>Bifurcata</taxon>
        <taxon>Unidentata</taxon>
        <taxon>Episquamata</taxon>
        <taxon>Toxicofera</taxon>
        <taxon>Serpentes</taxon>
        <taxon>Colubroidea</taxon>
        <taxon>Viperidae</taxon>
        <taxon>Crotalinae</taxon>
        <taxon>Crotalus</taxon>
    </lineage>
</organism>
<accession>A0AAW1CC16</accession>
<dbReference type="GO" id="GO:0030286">
    <property type="term" value="C:dynein complex"/>
    <property type="evidence" value="ECO:0007669"/>
    <property type="project" value="InterPro"/>
</dbReference>
<dbReference type="PANTHER" id="PTHR22878">
    <property type="entry name" value="DYNEIN HEAVY CHAIN 6, AXONEMAL-LIKE-RELATED"/>
    <property type="match status" value="1"/>
</dbReference>
<dbReference type="InterPro" id="IPR026983">
    <property type="entry name" value="DHC"/>
</dbReference>
<dbReference type="PANTHER" id="PTHR22878:SF64">
    <property type="entry name" value="DYNEIN AXONEMAL HEAVY CHAIN 14"/>
    <property type="match status" value="1"/>
</dbReference>
<dbReference type="AlphaFoldDB" id="A0AAW1CC16"/>
<feature type="domain" description="Dynein heavy chain C-terminal" evidence="1">
    <location>
        <begin position="6"/>
        <end position="245"/>
    </location>
</feature>
<comment type="caution">
    <text evidence="2">The sequence shown here is derived from an EMBL/GenBank/DDBJ whole genome shotgun (WGS) entry which is preliminary data.</text>
</comment>